<feature type="non-terminal residue" evidence="2">
    <location>
        <position position="98"/>
    </location>
</feature>
<keyword evidence="3" id="KW-1185">Reference proteome</keyword>
<name>A0AAV8ZUN8_9CUCU</name>
<comment type="caution">
    <text evidence="2">The sequence shown here is derived from an EMBL/GenBank/DDBJ whole genome shotgun (WGS) entry which is preliminary data.</text>
</comment>
<feature type="compositionally biased region" description="Acidic residues" evidence="1">
    <location>
        <begin position="31"/>
        <end position="49"/>
    </location>
</feature>
<organism evidence="2 3">
    <name type="scientific">Rhamnusium bicolor</name>
    <dbReference type="NCBI Taxonomy" id="1586634"/>
    <lineage>
        <taxon>Eukaryota</taxon>
        <taxon>Metazoa</taxon>
        <taxon>Ecdysozoa</taxon>
        <taxon>Arthropoda</taxon>
        <taxon>Hexapoda</taxon>
        <taxon>Insecta</taxon>
        <taxon>Pterygota</taxon>
        <taxon>Neoptera</taxon>
        <taxon>Endopterygota</taxon>
        <taxon>Coleoptera</taxon>
        <taxon>Polyphaga</taxon>
        <taxon>Cucujiformia</taxon>
        <taxon>Chrysomeloidea</taxon>
        <taxon>Cerambycidae</taxon>
        <taxon>Lepturinae</taxon>
        <taxon>Rhagiini</taxon>
        <taxon>Rhamnusium</taxon>
    </lineage>
</organism>
<evidence type="ECO:0000313" key="3">
    <source>
        <dbReference type="Proteomes" id="UP001162156"/>
    </source>
</evidence>
<sequence>MPTTDTANNKEFDDIDDYAKYKSTDVEEWNEVINEEEGDTINSQEESDASENKENEPPVIKIMRVTTIGSLDTTIEWSKQNTIAISDIISLKKIYKKI</sequence>
<accession>A0AAV8ZUN8</accession>
<reference evidence="2" key="1">
    <citation type="journal article" date="2023" name="Insect Mol. Biol.">
        <title>Genome sequencing provides insights into the evolution of gene families encoding plant cell wall-degrading enzymes in longhorned beetles.</title>
        <authorList>
            <person name="Shin N.R."/>
            <person name="Okamura Y."/>
            <person name="Kirsch R."/>
            <person name="Pauchet Y."/>
        </authorList>
    </citation>
    <scope>NUCLEOTIDE SEQUENCE</scope>
    <source>
        <strain evidence="2">RBIC_L_NR</strain>
    </source>
</reference>
<dbReference type="Proteomes" id="UP001162156">
    <property type="component" value="Unassembled WGS sequence"/>
</dbReference>
<gene>
    <name evidence="2" type="ORF">NQ314_000585</name>
</gene>
<evidence type="ECO:0000313" key="2">
    <source>
        <dbReference type="EMBL" id="KAJ8971662.1"/>
    </source>
</evidence>
<dbReference type="AlphaFoldDB" id="A0AAV8ZUN8"/>
<protein>
    <submittedName>
        <fullName evidence="2">Uncharacterized protein</fullName>
    </submittedName>
</protein>
<feature type="region of interest" description="Disordered" evidence="1">
    <location>
        <begin position="31"/>
        <end position="58"/>
    </location>
</feature>
<dbReference type="EMBL" id="JANEYF010000177">
    <property type="protein sequence ID" value="KAJ8971662.1"/>
    <property type="molecule type" value="Genomic_DNA"/>
</dbReference>
<evidence type="ECO:0000256" key="1">
    <source>
        <dbReference type="SAM" id="MobiDB-lite"/>
    </source>
</evidence>
<proteinExistence type="predicted"/>